<feature type="domain" description="N-acetyltransferase" evidence="3">
    <location>
        <begin position="21"/>
        <end position="212"/>
    </location>
</feature>
<dbReference type="SUPFAM" id="SSF55481">
    <property type="entry name" value="N-terminal domain of eukaryotic peptide chain release factor subunit 1, ERF1"/>
    <property type="match status" value="1"/>
</dbReference>
<dbReference type="InterPro" id="IPR000182">
    <property type="entry name" value="GNAT_dom"/>
</dbReference>
<accession>X1ACJ1</accession>
<dbReference type="PROSITE" id="PS51186">
    <property type="entry name" value="GNAT"/>
    <property type="match status" value="1"/>
</dbReference>
<dbReference type="SUPFAM" id="SSF55729">
    <property type="entry name" value="Acyl-CoA N-acyltransferases (Nat)"/>
    <property type="match status" value="1"/>
</dbReference>
<dbReference type="PANTHER" id="PTHR23091:SF4">
    <property type="entry name" value="N-TERMINAL AMINO-ACID N(ALPHA)-ACETYLTRANSFERASE NATA"/>
    <property type="match status" value="1"/>
</dbReference>
<dbReference type="InterPro" id="IPR005140">
    <property type="entry name" value="eRF1_Pelota-like_N"/>
</dbReference>
<evidence type="ECO:0000256" key="2">
    <source>
        <dbReference type="ARBA" id="ARBA00023315"/>
    </source>
</evidence>
<keyword evidence="1" id="KW-0808">Transferase</keyword>
<evidence type="ECO:0000313" key="4">
    <source>
        <dbReference type="EMBL" id="GAG79614.1"/>
    </source>
</evidence>
<evidence type="ECO:0000259" key="3">
    <source>
        <dbReference type="PROSITE" id="PS51186"/>
    </source>
</evidence>
<protein>
    <recommendedName>
        <fullName evidence="3">N-acetyltransferase domain-containing protein</fullName>
    </recommendedName>
</protein>
<evidence type="ECO:0000256" key="1">
    <source>
        <dbReference type="ARBA" id="ARBA00022679"/>
    </source>
</evidence>
<sequence>MGTEKDTRTNYFNIFNDKKPIVVRRCSLEDLEGVIEVNEKELPEDYPYFFYKSILDNYPESFQVACDSNGKIIGYVMWRVERAPSMNSLKLMNKGHLVSIAVLKSYRRSGIAATLLSNSMKKLKKYKIDEFVLEVRVSNYVAVNLYKKFNFITLLMIMAPTERKKSEDLKLYKIKKLLDKLKSKKGFHTELISLYIPHDRKLSDVTNYLKNEVSESQNIKSKFTRTVVPKCLCPFWGI</sequence>
<name>X1ACJ1_9ZZZZ</name>
<proteinExistence type="predicted"/>
<comment type="caution">
    <text evidence="4">The sequence shown here is derived from an EMBL/GenBank/DDBJ whole genome shotgun (WGS) entry which is preliminary data.</text>
</comment>
<dbReference type="AlphaFoldDB" id="X1ACJ1"/>
<dbReference type="InterPro" id="IPR045047">
    <property type="entry name" value="Ard1-like"/>
</dbReference>
<reference evidence="4" key="1">
    <citation type="journal article" date="2014" name="Front. Microbiol.">
        <title>High frequency of phylogenetically diverse reductive dehalogenase-homologous genes in deep subseafloor sedimentary metagenomes.</title>
        <authorList>
            <person name="Kawai M."/>
            <person name="Futagami T."/>
            <person name="Toyoda A."/>
            <person name="Takaki Y."/>
            <person name="Nishi S."/>
            <person name="Hori S."/>
            <person name="Arai W."/>
            <person name="Tsubouchi T."/>
            <person name="Morono Y."/>
            <person name="Uchiyama I."/>
            <person name="Ito T."/>
            <person name="Fujiyama A."/>
            <person name="Inagaki F."/>
            <person name="Takami H."/>
        </authorList>
    </citation>
    <scope>NUCLEOTIDE SEQUENCE</scope>
    <source>
        <strain evidence="4">Expedition CK06-06</strain>
    </source>
</reference>
<dbReference type="GO" id="GO:0004596">
    <property type="term" value="F:protein-N-terminal amino-acid acetyltransferase activity"/>
    <property type="evidence" value="ECO:0007669"/>
    <property type="project" value="InterPro"/>
</dbReference>
<keyword evidence="2" id="KW-0012">Acyltransferase</keyword>
<dbReference type="CDD" id="cd04301">
    <property type="entry name" value="NAT_SF"/>
    <property type="match status" value="1"/>
</dbReference>
<dbReference type="InterPro" id="IPR024049">
    <property type="entry name" value="eRF1_1_sf"/>
</dbReference>
<dbReference type="Pfam" id="PF03463">
    <property type="entry name" value="eRF1_1"/>
    <property type="match status" value="1"/>
</dbReference>
<dbReference type="Gene3D" id="3.40.630.30">
    <property type="match status" value="1"/>
</dbReference>
<organism evidence="4">
    <name type="scientific">marine sediment metagenome</name>
    <dbReference type="NCBI Taxonomy" id="412755"/>
    <lineage>
        <taxon>unclassified sequences</taxon>
        <taxon>metagenomes</taxon>
        <taxon>ecological metagenomes</taxon>
    </lineage>
</organism>
<dbReference type="PANTHER" id="PTHR23091">
    <property type="entry name" value="N-TERMINAL ACETYLTRANSFERASE"/>
    <property type="match status" value="1"/>
</dbReference>
<dbReference type="GO" id="GO:0031415">
    <property type="term" value="C:NatA complex"/>
    <property type="evidence" value="ECO:0007669"/>
    <property type="project" value="InterPro"/>
</dbReference>
<dbReference type="Gene3D" id="3.30.960.10">
    <property type="entry name" value="eRF1 domain 1"/>
    <property type="match status" value="1"/>
</dbReference>
<dbReference type="InterPro" id="IPR016181">
    <property type="entry name" value="Acyl_CoA_acyltransferase"/>
</dbReference>
<gene>
    <name evidence="4" type="ORF">S01H4_21386</name>
</gene>
<dbReference type="Pfam" id="PF00583">
    <property type="entry name" value="Acetyltransf_1"/>
    <property type="match status" value="1"/>
</dbReference>
<dbReference type="EMBL" id="BART01009683">
    <property type="protein sequence ID" value="GAG79614.1"/>
    <property type="molecule type" value="Genomic_DNA"/>
</dbReference>